<feature type="signal peptide" evidence="1">
    <location>
        <begin position="1"/>
        <end position="20"/>
    </location>
</feature>
<evidence type="ECO:0000256" key="1">
    <source>
        <dbReference type="SAM" id="SignalP"/>
    </source>
</evidence>
<keyword evidence="3" id="KW-1185">Reference proteome</keyword>
<dbReference type="EMBL" id="MU826843">
    <property type="protein sequence ID" value="KAJ7371689.1"/>
    <property type="molecule type" value="Genomic_DNA"/>
</dbReference>
<protein>
    <recommendedName>
        <fullName evidence="4">ShKT domain-containing protein</fullName>
    </recommendedName>
</protein>
<dbReference type="AlphaFoldDB" id="A0A9W9YZQ9"/>
<reference evidence="2" key="1">
    <citation type="submission" date="2023-01" db="EMBL/GenBank/DDBJ databases">
        <title>Genome assembly of the deep-sea coral Lophelia pertusa.</title>
        <authorList>
            <person name="Herrera S."/>
            <person name="Cordes E."/>
        </authorList>
    </citation>
    <scope>NUCLEOTIDE SEQUENCE</scope>
    <source>
        <strain evidence="2">USNM1676648</strain>
        <tissue evidence="2">Polyp</tissue>
    </source>
</reference>
<dbReference type="OrthoDB" id="10297983at2759"/>
<accession>A0A9W9YZQ9</accession>
<comment type="caution">
    <text evidence="2">The sequence shown here is derived from an EMBL/GenBank/DDBJ whole genome shotgun (WGS) entry which is preliminary data.</text>
</comment>
<gene>
    <name evidence="2" type="ORF">OS493_023720</name>
</gene>
<name>A0A9W9YZQ9_9CNID</name>
<sequence length="85" mass="9448">MMPNTFLVAALASLMLVTYSLPFHKTVLSQDMAKTESSRGDSETSGCPDPRDLHYCMFEALYNDACFENPVEMTSICNNFCSGFC</sequence>
<keyword evidence="1" id="KW-0732">Signal</keyword>
<organism evidence="2 3">
    <name type="scientific">Desmophyllum pertusum</name>
    <dbReference type="NCBI Taxonomy" id="174260"/>
    <lineage>
        <taxon>Eukaryota</taxon>
        <taxon>Metazoa</taxon>
        <taxon>Cnidaria</taxon>
        <taxon>Anthozoa</taxon>
        <taxon>Hexacorallia</taxon>
        <taxon>Scleractinia</taxon>
        <taxon>Caryophylliina</taxon>
        <taxon>Caryophylliidae</taxon>
        <taxon>Desmophyllum</taxon>
    </lineage>
</organism>
<feature type="chain" id="PRO_5040838483" description="ShKT domain-containing protein" evidence="1">
    <location>
        <begin position="21"/>
        <end position="85"/>
    </location>
</feature>
<evidence type="ECO:0008006" key="4">
    <source>
        <dbReference type="Google" id="ProtNLM"/>
    </source>
</evidence>
<dbReference type="Proteomes" id="UP001163046">
    <property type="component" value="Unassembled WGS sequence"/>
</dbReference>
<evidence type="ECO:0000313" key="3">
    <source>
        <dbReference type="Proteomes" id="UP001163046"/>
    </source>
</evidence>
<proteinExistence type="predicted"/>
<evidence type="ECO:0000313" key="2">
    <source>
        <dbReference type="EMBL" id="KAJ7371689.1"/>
    </source>
</evidence>